<keyword evidence="3" id="KW-0239">DNA-directed DNA polymerase</keyword>
<evidence type="ECO:0000313" key="11">
    <source>
        <dbReference type="Proteomes" id="UP000186922"/>
    </source>
</evidence>
<comment type="caution">
    <text evidence="10">The sequence shown here is derived from an EMBL/GenBank/DDBJ whole genome shotgun (WGS) entry which is preliminary data.</text>
</comment>
<accession>A0A1D1W0F7</accession>
<dbReference type="Pfam" id="PF23162">
    <property type="entry name" value="AEP_C962R"/>
    <property type="match status" value="1"/>
</dbReference>
<keyword evidence="3" id="KW-0808">Transferase</keyword>
<dbReference type="EC" id="2.7.7.102" evidence="6"/>
<dbReference type="GO" id="GO:0031297">
    <property type="term" value="P:replication fork processing"/>
    <property type="evidence" value="ECO:0007669"/>
    <property type="project" value="TreeGrafter"/>
</dbReference>
<dbReference type="PANTHER" id="PTHR31399:SF0">
    <property type="entry name" value="DNA-DIRECTED PRIMASE_POLYMERASE PROTEIN"/>
    <property type="match status" value="1"/>
</dbReference>
<reference evidence="10 11" key="1">
    <citation type="journal article" date="2016" name="Nat. Commun.">
        <title>Extremotolerant tardigrade genome and improved radiotolerance of human cultured cells by tardigrade-unique protein.</title>
        <authorList>
            <person name="Hashimoto T."/>
            <person name="Horikawa D.D."/>
            <person name="Saito Y."/>
            <person name="Kuwahara H."/>
            <person name="Kozuka-Hata H."/>
            <person name="Shin-I T."/>
            <person name="Minakuchi Y."/>
            <person name="Ohishi K."/>
            <person name="Motoyama A."/>
            <person name="Aizu T."/>
            <person name="Enomoto A."/>
            <person name="Kondo K."/>
            <person name="Tanaka S."/>
            <person name="Hara Y."/>
            <person name="Koshikawa S."/>
            <person name="Sagara H."/>
            <person name="Miura T."/>
            <person name="Yokobori S."/>
            <person name="Miyagawa K."/>
            <person name="Suzuki Y."/>
            <person name="Kubo T."/>
            <person name="Oyama M."/>
            <person name="Kohara Y."/>
            <person name="Fujiyama A."/>
            <person name="Arakawa K."/>
            <person name="Katayama T."/>
            <person name="Toyoda A."/>
            <person name="Kunieda T."/>
        </authorList>
    </citation>
    <scope>NUCLEOTIDE SEQUENCE [LARGE SCALE GENOMIC DNA]</scope>
    <source>
        <strain evidence="10 11">YOKOZUNA-1</strain>
    </source>
</reference>
<dbReference type="GO" id="GO:0009411">
    <property type="term" value="P:response to UV"/>
    <property type="evidence" value="ECO:0007669"/>
    <property type="project" value="TreeGrafter"/>
</dbReference>
<dbReference type="GO" id="GO:0006264">
    <property type="term" value="P:mitochondrial DNA replication"/>
    <property type="evidence" value="ECO:0007669"/>
    <property type="project" value="TreeGrafter"/>
</dbReference>
<comment type="similarity">
    <text evidence="1">Belongs to the eukaryotic-type primase small subunit family.</text>
</comment>
<comment type="catalytic activity">
    <reaction evidence="5">
        <text>ssDNA + n NTP = ssDNA/pppN(pN)n-1 hybrid + (n-1) diphosphate.</text>
        <dbReference type="EC" id="2.7.7.102"/>
    </reaction>
</comment>
<dbReference type="GO" id="GO:0005634">
    <property type="term" value="C:nucleus"/>
    <property type="evidence" value="ECO:0007669"/>
    <property type="project" value="TreeGrafter"/>
</dbReference>
<evidence type="ECO:0000256" key="3">
    <source>
        <dbReference type="ARBA" id="ARBA00022932"/>
    </source>
</evidence>
<gene>
    <name evidence="10" type="primary">RvY_16972-1</name>
    <name evidence="10" type="synonym">RvY_16972.1</name>
    <name evidence="10" type="ORF">RvY_16972</name>
</gene>
<evidence type="ECO:0000256" key="4">
    <source>
        <dbReference type="ARBA" id="ARBA00026139"/>
    </source>
</evidence>
<keyword evidence="11" id="KW-1185">Reference proteome</keyword>
<keyword evidence="3" id="KW-0548">Nucleotidyltransferase</keyword>
<dbReference type="EC" id="2.7.7.7" evidence="2"/>
<feature type="region of interest" description="Disordered" evidence="8">
    <location>
        <begin position="429"/>
        <end position="473"/>
    </location>
</feature>
<proteinExistence type="inferred from homology"/>
<dbReference type="GO" id="GO:0003887">
    <property type="term" value="F:DNA-directed DNA polymerase activity"/>
    <property type="evidence" value="ECO:0007669"/>
    <property type="project" value="UniProtKB-KW"/>
</dbReference>
<dbReference type="OrthoDB" id="5988181at2759"/>
<dbReference type="STRING" id="947166.A0A1D1W0F7"/>
<feature type="compositionally biased region" description="Acidic residues" evidence="8">
    <location>
        <begin position="443"/>
        <end position="455"/>
    </location>
</feature>
<dbReference type="AlphaFoldDB" id="A0A1D1W0F7"/>
<evidence type="ECO:0000256" key="8">
    <source>
        <dbReference type="SAM" id="MobiDB-lite"/>
    </source>
</evidence>
<evidence type="ECO:0000256" key="5">
    <source>
        <dbReference type="ARBA" id="ARBA00044677"/>
    </source>
</evidence>
<dbReference type="Pfam" id="PF03121">
    <property type="entry name" value="Herpes_UL52"/>
    <property type="match status" value="1"/>
</dbReference>
<evidence type="ECO:0000256" key="7">
    <source>
        <dbReference type="ARBA" id="ARBA00047303"/>
    </source>
</evidence>
<dbReference type="GO" id="GO:0005759">
    <property type="term" value="C:mitochondrial matrix"/>
    <property type="evidence" value="ECO:0007669"/>
    <property type="project" value="TreeGrafter"/>
</dbReference>
<comment type="catalytic activity">
    <reaction evidence="7">
        <text>DNA(n) + a 2'-deoxyribonucleoside 5'-triphosphate = DNA(n+1) + diphosphate</text>
        <dbReference type="Rhea" id="RHEA:22508"/>
        <dbReference type="Rhea" id="RHEA-COMP:17339"/>
        <dbReference type="Rhea" id="RHEA-COMP:17340"/>
        <dbReference type="ChEBI" id="CHEBI:33019"/>
        <dbReference type="ChEBI" id="CHEBI:61560"/>
        <dbReference type="ChEBI" id="CHEBI:173112"/>
        <dbReference type="EC" id="2.7.7.7"/>
    </reaction>
    <physiologicalReaction direction="left-to-right" evidence="7">
        <dbReference type="Rhea" id="RHEA:22509"/>
    </physiologicalReaction>
</comment>
<dbReference type="PANTHER" id="PTHR31399">
    <property type="entry name" value="DNA-DIRECTED PRIMASE / POLYMERASE PROTEIN"/>
    <property type="match status" value="1"/>
</dbReference>
<dbReference type="InterPro" id="IPR056443">
    <property type="entry name" value="AEP_C962R"/>
</dbReference>
<dbReference type="InterPro" id="IPR044917">
    <property type="entry name" value="PRIMPOL"/>
</dbReference>
<feature type="domain" description="C962R-like N-terminal AEP" evidence="9">
    <location>
        <begin position="94"/>
        <end position="263"/>
    </location>
</feature>
<sequence>MDAGFYGNGVKKTRLTERISNAMQAAEAEDAKTKRGRSRLCNPFMSSLLGPAIIWKYFPKQSEALEYCRSIADVHIFAFECADLPAGARRFLVTSYEHFWHDYMLMDDDQRALYEVIPEETPVKLYFDVEFVKDTNPQANAEEIIVLFLSLLSQTFTEVFSVPLPLENLVQLDSSTLSKFSQHFIFPKAVFRDFRHAGLFVTHFCRNLQDSTSDDVKKLFLHSKDLSSPTVLFIDQGVYTKNRNFRVYLSSKLGKKNPFVLYHDSPLQDLTQKEIFFLSLICNTQSCKSEDLLHFDTEKFPVGKLSQNTSESVSRRFRSDGDRPSLTSSNLPSPFPEVDKFFESVITADGLMGRIRMWQYFAESQTVLYSIGGDYRFCGHIGRHHRSNNINFVACLKSGTYHQKCLDVECKNYRSQNYKLPLVLVNEPASNESAVPGDRDESVPDDSMNEEDGETFDAQGDKLLADMSSPDDY</sequence>
<dbReference type="Proteomes" id="UP000186922">
    <property type="component" value="Unassembled WGS sequence"/>
</dbReference>
<dbReference type="GO" id="GO:0003682">
    <property type="term" value="F:chromatin binding"/>
    <property type="evidence" value="ECO:0007669"/>
    <property type="project" value="TreeGrafter"/>
</dbReference>
<evidence type="ECO:0000256" key="2">
    <source>
        <dbReference type="ARBA" id="ARBA00012417"/>
    </source>
</evidence>
<dbReference type="EMBL" id="BDGG01000014">
    <property type="protein sequence ID" value="GAV07095.1"/>
    <property type="molecule type" value="Genomic_DNA"/>
</dbReference>
<protein>
    <recommendedName>
        <fullName evidence="4">DNA-directed primase/polymerase protein</fullName>
        <ecNumber evidence="6">2.7.7.102</ecNumber>
        <ecNumber evidence="2">2.7.7.7</ecNumber>
    </recommendedName>
</protein>
<evidence type="ECO:0000259" key="9">
    <source>
        <dbReference type="Pfam" id="PF23162"/>
    </source>
</evidence>
<evidence type="ECO:0000256" key="1">
    <source>
        <dbReference type="ARBA" id="ARBA00009762"/>
    </source>
</evidence>
<feature type="compositionally biased region" description="Basic and acidic residues" evidence="8">
    <location>
        <begin position="313"/>
        <end position="323"/>
    </location>
</feature>
<feature type="region of interest" description="Disordered" evidence="8">
    <location>
        <begin position="311"/>
        <end position="330"/>
    </location>
</feature>
<evidence type="ECO:0000313" key="10">
    <source>
        <dbReference type="EMBL" id="GAV07095.1"/>
    </source>
</evidence>
<organism evidence="10 11">
    <name type="scientific">Ramazzottius varieornatus</name>
    <name type="common">Water bear</name>
    <name type="synonym">Tardigrade</name>
    <dbReference type="NCBI Taxonomy" id="947166"/>
    <lineage>
        <taxon>Eukaryota</taxon>
        <taxon>Metazoa</taxon>
        <taxon>Ecdysozoa</taxon>
        <taxon>Tardigrada</taxon>
        <taxon>Eutardigrada</taxon>
        <taxon>Parachela</taxon>
        <taxon>Hypsibioidea</taxon>
        <taxon>Ramazzottiidae</taxon>
        <taxon>Ramazzottius</taxon>
    </lineage>
</organism>
<name>A0A1D1W0F7_RAMVA</name>
<dbReference type="GO" id="GO:0042276">
    <property type="term" value="P:error-prone translesion synthesis"/>
    <property type="evidence" value="ECO:0007669"/>
    <property type="project" value="InterPro"/>
</dbReference>
<evidence type="ECO:0000256" key="6">
    <source>
        <dbReference type="ARBA" id="ARBA00044768"/>
    </source>
</evidence>